<evidence type="ECO:0000313" key="1">
    <source>
        <dbReference type="EMBL" id="JAD65687.1"/>
    </source>
</evidence>
<organism evidence="1">
    <name type="scientific">Arundo donax</name>
    <name type="common">Giant reed</name>
    <name type="synonym">Donax arundinaceus</name>
    <dbReference type="NCBI Taxonomy" id="35708"/>
    <lineage>
        <taxon>Eukaryota</taxon>
        <taxon>Viridiplantae</taxon>
        <taxon>Streptophyta</taxon>
        <taxon>Embryophyta</taxon>
        <taxon>Tracheophyta</taxon>
        <taxon>Spermatophyta</taxon>
        <taxon>Magnoliopsida</taxon>
        <taxon>Liliopsida</taxon>
        <taxon>Poales</taxon>
        <taxon>Poaceae</taxon>
        <taxon>PACMAD clade</taxon>
        <taxon>Arundinoideae</taxon>
        <taxon>Arundineae</taxon>
        <taxon>Arundo</taxon>
    </lineage>
</organism>
<accession>A0A0A9C2D2</accession>
<proteinExistence type="predicted"/>
<sequence length="30" mass="3599">MPYSNMSFTLSLLSYACDRRISELQFNQPW</sequence>
<reference evidence="1" key="2">
    <citation type="journal article" date="2015" name="Data Brief">
        <title>Shoot transcriptome of the giant reed, Arundo donax.</title>
        <authorList>
            <person name="Barrero R.A."/>
            <person name="Guerrero F.D."/>
            <person name="Moolhuijzen P."/>
            <person name="Goolsby J.A."/>
            <person name="Tidwell J."/>
            <person name="Bellgard S.E."/>
            <person name="Bellgard M.I."/>
        </authorList>
    </citation>
    <scope>NUCLEOTIDE SEQUENCE</scope>
    <source>
        <tissue evidence="1">Shoot tissue taken approximately 20 cm above the soil surface</tissue>
    </source>
</reference>
<dbReference type="EMBL" id="GBRH01232208">
    <property type="protein sequence ID" value="JAD65687.1"/>
    <property type="molecule type" value="Transcribed_RNA"/>
</dbReference>
<reference evidence="1" key="1">
    <citation type="submission" date="2014-09" db="EMBL/GenBank/DDBJ databases">
        <authorList>
            <person name="Magalhaes I.L.F."/>
            <person name="Oliveira U."/>
            <person name="Santos F.R."/>
            <person name="Vidigal T.H.D.A."/>
            <person name="Brescovit A.D."/>
            <person name="Santos A.J."/>
        </authorList>
    </citation>
    <scope>NUCLEOTIDE SEQUENCE</scope>
    <source>
        <tissue evidence="1">Shoot tissue taken approximately 20 cm above the soil surface</tissue>
    </source>
</reference>
<protein>
    <submittedName>
        <fullName evidence="1">Uncharacterized protein</fullName>
    </submittedName>
</protein>
<dbReference type="AlphaFoldDB" id="A0A0A9C2D2"/>
<name>A0A0A9C2D2_ARUDO</name>